<dbReference type="EMBL" id="AM422018">
    <property type="protein sequence ID" value="CAM11555.1"/>
    <property type="molecule type" value="Genomic_DNA"/>
</dbReference>
<keyword evidence="1" id="KW-0812">Transmembrane</keyword>
<gene>
    <name evidence="2" type="ordered locus">PA0220</name>
</gene>
<reference evidence="2 3" key="1">
    <citation type="journal article" date="2008" name="J. Bacteriol.">
        <title>Comparative genome analysis of 'Candidatus Phytoplasma australiense' (subgroup tuf-Australia I; rp-A) and 'Ca. Phytoplasma asteris' strains OY-M and AY-WB.</title>
        <authorList>
            <person name="Tran-Nguyen L.T."/>
            <person name="Kube M."/>
            <person name="Schneider B."/>
            <person name="Reinhardt R."/>
            <person name="Gibb K.S."/>
        </authorList>
    </citation>
    <scope>NUCLEOTIDE SEQUENCE [LARGE SCALE GENOMIC DNA]</scope>
</reference>
<dbReference type="AlphaFoldDB" id="B1V9C3"/>
<keyword evidence="1" id="KW-1133">Transmembrane helix</keyword>
<proteinExistence type="predicted"/>
<organism evidence="2 3">
    <name type="scientific">Phytoplasma australiense</name>
    <dbReference type="NCBI Taxonomy" id="59748"/>
    <lineage>
        <taxon>Bacteria</taxon>
        <taxon>Bacillati</taxon>
        <taxon>Mycoplasmatota</taxon>
        <taxon>Mollicutes</taxon>
        <taxon>Acholeplasmatales</taxon>
        <taxon>Acholeplasmataceae</taxon>
        <taxon>Candidatus Phytoplasma</taxon>
        <taxon>16SrXII (Stolbur group)</taxon>
    </lineage>
</organism>
<dbReference type="KEGG" id="pal:PA0220"/>
<sequence length="235" mass="27493">MKNIFHQTKATKKGITCKTKTNAIEMMQKIVLNEFFMIKFNYKKKFSVCYFLLGGFVIVKKIFFKRNYLIILMLVCFLLCERFVPFAFAAENDENTHEVVRSITESKDLLNDIKDSLANKTVLATSKVVDEIQVDLRRNYPDNKRTVTVWLNLLIDDILNVSRWSDVEVAHFKKHLYDGVWMKQVLKDTLQNIFETAKVEIVKQQDPSCKFITEHLTKALLKDLIESVVISLWNN</sequence>
<name>B1V9C3_PHYAS</name>
<evidence type="ECO:0000313" key="3">
    <source>
        <dbReference type="Proteomes" id="UP000008323"/>
    </source>
</evidence>
<accession>B1V9C3</accession>
<keyword evidence="1" id="KW-0472">Membrane</keyword>
<dbReference type="Proteomes" id="UP000008323">
    <property type="component" value="Chromosome"/>
</dbReference>
<evidence type="ECO:0000313" key="2">
    <source>
        <dbReference type="EMBL" id="CAM11555.1"/>
    </source>
</evidence>
<protein>
    <submittedName>
        <fullName evidence="2">Uncharacterized protein</fullName>
    </submittedName>
</protein>
<evidence type="ECO:0000256" key="1">
    <source>
        <dbReference type="SAM" id="Phobius"/>
    </source>
</evidence>
<feature type="transmembrane region" description="Helical" evidence="1">
    <location>
        <begin position="46"/>
        <end position="63"/>
    </location>
</feature>